<keyword evidence="7" id="KW-0862">Zinc</keyword>
<comment type="catalytic activity">
    <reaction evidence="1">
        <text>inosine + phosphate = alpha-D-ribose 1-phosphate + hypoxanthine</text>
        <dbReference type="Rhea" id="RHEA:27646"/>
        <dbReference type="ChEBI" id="CHEBI:17368"/>
        <dbReference type="ChEBI" id="CHEBI:17596"/>
        <dbReference type="ChEBI" id="CHEBI:43474"/>
        <dbReference type="ChEBI" id="CHEBI:57720"/>
        <dbReference type="EC" id="2.4.2.1"/>
    </reaction>
    <physiologicalReaction direction="left-to-right" evidence="1">
        <dbReference type="Rhea" id="RHEA:27647"/>
    </physiologicalReaction>
</comment>
<dbReference type="Gene3D" id="3.60.140.10">
    <property type="entry name" value="CNF1/YfiH-like putative cysteine hydrolases"/>
    <property type="match status" value="1"/>
</dbReference>
<dbReference type="InterPro" id="IPR011324">
    <property type="entry name" value="Cytotoxic_necrot_fac-like_cat"/>
</dbReference>
<evidence type="ECO:0000256" key="6">
    <source>
        <dbReference type="ARBA" id="ARBA00022801"/>
    </source>
</evidence>
<dbReference type="NCBIfam" id="TIGR00726">
    <property type="entry name" value="peptidoglycan editing factor PgeF"/>
    <property type="match status" value="1"/>
</dbReference>
<name>R4K2G0_CLOPA</name>
<dbReference type="Pfam" id="PF02578">
    <property type="entry name" value="Cu-oxidase_4"/>
    <property type="match status" value="1"/>
</dbReference>
<dbReference type="GO" id="GO:0017061">
    <property type="term" value="F:S-methyl-5-thioadenosine phosphorylase activity"/>
    <property type="evidence" value="ECO:0007669"/>
    <property type="project" value="UniProtKB-EC"/>
</dbReference>
<evidence type="ECO:0000256" key="8">
    <source>
        <dbReference type="ARBA" id="ARBA00047989"/>
    </source>
</evidence>
<dbReference type="HOGENOM" id="CLU_065784_0_2_9"/>
<keyword evidence="6" id="KW-0378">Hydrolase</keyword>
<accession>R4K2G0</accession>
<proteinExistence type="inferred from homology"/>
<dbReference type="eggNOG" id="COG1496">
    <property type="taxonomic scope" value="Bacteria"/>
</dbReference>
<dbReference type="PANTHER" id="PTHR30616">
    <property type="entry name" value="UNCHARACTERIZED PROTEIN YFIH"/>
    <property type="match status" value="1"/>
</dbReference>
<evidence type="ECO:0000256" key="7">
    <source>
        <dbReference type="ARBA" id="ARBA00022833"/>
    </source>
</evidence>
<evidence type="ECO:0000256" key="2">
    <source>
        <dbReference type="ARBA" id="ARBA00003215"/>
    </source>
</evidence>
<evidence type="ECO:0000256" key="9">
    <source>
        <dbReference type="ARBA" id="ARBA00048968"/>
    </source>
</evidence>
<keyword evidence="4" id="KW-0808">Transferase</keyword>
<dbReference type="Proteomes" id="UP000013523">
    <property type="component" value="Chromosome"/>
</dbReference>
<dbReference type="InterPro" id="IPR003730">
    <property type="entry name" value="Cu_polyphenol_OxRdtase"/>
</dbReference>
<evidence type="ECO:0000256" key="3">
    <source>
        <dbReference type="ARBA" id="ARBA00007353"/>
    </source>
</evidence>
<comment type="catalytic activity">
    <reaction evidence="10">
        <text>S-methyl-5'-thioadenosine + phosphate = 5-(methylsulfanyl)-alpha-D-ribose 1-phosphate + adenine</text>
        <dbReference type="Rhea" id="RHEA:11852"/>
        <dbReference type="ChEBI" id="CHEBI:16708"/>
        <dbReference type="ChEBI" id="CHEBI:17509"/>
        <dbReference type="ChEBI" id="CHEBI:43474"/>
        <dbReference type="ChEBI" id="CHEBI:58533"/>
        <dbReference type="EC" id="2.4.2.28"/>
    </reaction>
    <physiologicalReaction direction="left-to-right" evidence="10">
        <dbReference type="Rhea" id="RHEA:11853"/>
    </physiologicalReaction>
</comment>
<dbReference type="SUPFAM" id="SSF64438">
    <property type="entry name" value="CNF1/YfiH-like putative cysteine hydrolases"/>
    <property type="match status" value="1"/>
</dbReference>
<dbReference type="OrthoDB" id="4279at2"/>
<evidence type="ECO:0000313" key="13">
    <source>
        <dbReference type="Proteomes" id="UP000013523"/>
    </source>
</evidence>
<dbReference type="PANTHER" id="PTHR30616:SF2">
    <property type="entry name" value="PURINE NUCLEOSIDE PHOSPHORYLASE LACC1"/>
    <property type="match status" value="1"/>
</dbReference>
<dbReference type="PATRIC" id="fig|86416.3.peg.2411"/>
<dbReference type="RefSeq" id="WP_015615596.1">
    <property type="nucleotide sequence ID" value="NC_021182.1"/>
</dbReference>
<dbReference type="STRING" id="86416.Clopa_2429"/>
<evidence type="ECO:0000256" key="11">
    <source>
        <dbReference type="RuleBase" id="RU361274"/>
    </source>
</evidence>
<comment type="catalytic activity">
    <reaction evidence="8">
        <text>adenosine + H2O + H(+) = inosine + NH4(+)</text>
        <dbReference type="Rhea" id="RHEA:24408"/>
        <dbReference type="ChEBI" id="CHEBI:15377"/>
        <dbReference type="ChEBI" id="CHEBI:15378"/>
        <dbReference type="ChEBI" id="CHEBI:16335"/>
        <dbReference type="ChEBI" id="CHEBI:17596"/>
        <dbReference type="ChEBI" id="CHEBI:28938"/>
        <dbReference type="EC" id="3.5.4.4"/>
    </reaction>
    <physiologicalReaction direction="left-to-right" evidence="8">
        <dbReference type="Rhea" id="RHEA:24409"/>
    </physiologicalReaction>
</comment>
<gene>
    <name evidence="12" type="ORF">Clopa_2429</name>
</gene>
<protein>
    <recommendedName>
        <fullName evidence="11">Purine nucleoside phosphorylase</fullName>
    </recommendedName>
</protein>
<dbReference type="AlphaFoldDB" id="R4K2G0"/>
<keyword evidence="13" id="KW-1185">Reference proteome</keyword>
<evidence type="ECO:0000256" key="10">
    <source>
        <dbReference type="ARBA" id="ARBA00049893"/>
    </source>
</evidence>
<dbReference type="EMBL" id="CP003261">
    <property type="protein sequence ID" value="AGK97292.1"/>
    <property type="molecule type" value="Genomic_DNA"/>
</dbReference>
<evidence type="ECO:0000256" key="1">
    <source>
        <dbReference type="ARBA" id="ARBA00000553"/>
    </source>
</evidence>
<dbReference type="InterPro" id="IPR038371">
    <property type="entry name" value="Cu_polyphenol_OxRdtase_sf"/>
</dbReference>
<evidence type="ECO:0000313" key="12">
    <source>
        <dbReference type="EMBL" id="AGK97292.1"/>
    </source>
</evidence>
<dbReference type="KEGG" id="cpas:Clopa_2429"/>
<evidence type="ECO:0000256" key="4">
    <source>
        <dbReference type="ARBA" id="ARBA00022679"/>
    </source>
</evidence>
<dbReference type="GO" id="GO:0005507">
    <property type="term" value="F:copper ion binding"/>
    <property type="evidence" value="ECO:0007669"/>
    <property type="project" value="TreeGrafter"/>
</dbReference>
<keyword evidence="5" id="KW-0479">Metal-binding</keyword>
<comment type="catalytic activity">
    <reaction evidence="9">
        <text>adenosine + phosphate = alpha-D-ribose 1-phosphate + adenine</text>
        <dbReference type="Rhea" id="RHEA:27642"/>
        <dbReference type="ChEBI" id="CHEBI:16335"/>
        <dbReference type="ChEBI" id="CHEBI:16708"/>
        <dbReference type="ChEBI" id="CHEBI:43474"/>
        <dbReference type="ChEBI" id="CHEBI:57720"/>
        <dbReference type="EC" id="2.4.2.1"/>
    </reaction>
    <physiologicalReaction direction="left-to-right" evidence="9">
        <dbReference type="Rhea" id="RHEA:27643"/>
    </physiologicalReaction>
</comment>
<comment type="function">
    <text evidence="2">Purine nucleoside enzyme that catalyzes the phosphorolysis of adenosine and inosine nucleosides, yielding D-ribose 1-phosphate and the respective free bases, adenine and hypoxanthine. Also catalyzes the phosphorolysis of S-methyl-5'-thioadenosine into adenine and S-methyl-5-thio-alpha-D-ribose 1-phosphate. Also has adenosine deaminase activity.</text>
</comment>
<dbReference type="CDD" id="cd16833">
    <property type="entry name" value="YfiH"/>
    <property type="match status" value="1"/>
</dbReference>
<sequence>MNITVDNYQFINFEDDNIRINFSTAKNNLDFNMSTSEGIENLENIKKWFQVEEVGYLKQTHSDKIYLYDGIVHEGDAIITDKPNVAIGVFTADCVPVLIYSKDRSIIAAVHSGWKGTFLEIVYKTIKRIVDMYSVDVKDIKVYIGPHNRECCYEFGKDIAEKFYEKDIYKNIKFYNNGKLNLEACILRQLVKIGVLKENIKSLNICTFCNDRYELFSYRKQKVNYGRMYSFIYMK</sequence>
<organism evidence="12 13">
    <name type="scientific">Clostridium pasteurianum BC1</name>
    <dbReference type="NCBI Taxonomy" id="86416"/>
    <lineage>
        <taxon>Bacteria</taxon>
        <taxon>Bacillati</taxon>
        <taxon>Bacillota</taxon>
        <taxon>Clostridia</taxon>
        <taxon>Eubacteriales</taxon>
        <taxon>Clostridiaceae</taxon>
        <taxon>Clostridium</taxon>
    </lineage>
</organism>
<comment type="similarity">
    <text evidence="3 11">Belongs to the purine nucleoside phosphorylase YfiH/LACC1 family.</text>
</comment>
<reference evidence="12 13" key="1">
    <citation type="submission" date="2012-01" db="EMBL/GenBank/DDBJ databases">
        <title>Complete sequence of chromosome of Clostridium pasteurianum BC1.</title>
        <authorList>
            <consortium name="US DOE Joint Genome Institute"/>
            <person name="Lucas S."/>
            <person name="Han J."/>
            <person name="Lapidus A."/>
            <person name="Cheng J.-F."/>
            <person name="Goodwin L."/>
            <person name="Pitluck S."/>
            <person name="Peters L."/>
            <person name="Mikhailova N."/>
            <person name="Teshima H."/>
            <person name="Detter J.C."/>
            <person name="Han C."/>
            <person name="Tapia R."/>
            <person name="Land M."/>
            <person name="Hauser L."/>
            <person name="Kyrpides N."/>
            <person name="Ivanova N."/>
            <person name="Pagani I."/>
            <person name="Dunn J."/>
            <person name="Taghavi S."/>
            <person name="Francis A."/>
            <person name="van der Lelie D."/>
            <person name="Woyke T."/>
        </authorList>
    </citation>
    <scope>NUCLEOTIDE SEQUENCE [LARGE SCALE GENOMIC DNA]</scope>
    <source>
        <strain evidence="12 13">BC1</strain>
    </source>
</reference>
<evidence type="ECO:0000256" key="5">
    <source>
        <dbReference type="ARBA" id="ARBA00022723"/>
    </source>
</evidence>
<dbReference type="GO" id="GO:0016787">
    <property type="term" value="F:hydrolase activity"/>
    <property type="evidence" value="ECO:0007669"/>
    <property type="project" value="UniProtKB-KW"/>
</dbReference>